<keyword evidence="3" id="KW-0129">CBS domain</keyword>
<dbReference type="InterPro" id="IPR036890">
    <property type="entry name" value="HATPase_C_sf"/>
</dbReference>
<dbReference type="Pfam" id="PF02518">
    <property type="entry name" value="HATPase_c"/>
    <property type="match status" value="1"/>
</dbReference>
<reference evidence="6" key="1">
    <citation type="submission" date="2020-01" db="EMBL/GenBank/DDBJ databases">
        <authorList>
            <person name="Meier V. D."/>
            <person name="Meier V D."/>
        </authorList>
    </citation>
    <scope>NUCLEOTIDE SEQUENCE</scope>
    <source>
        <strain evidence="6">HLG_WM_MAG_06</strain>
    </source>
</reference>
<protein>
    <recommendedName>
        <fullName evidence="2">histidine kinase</fullName>
        <ecNumber evidence="2">2.7.13.3</ecNumber>
    </recommendedName>
</protein>
<dbReference type="PANTHER" id="PTHR43065">
    <property type="entry name" value="SENSOR HISTIDINE KINASE"/>
    <property type="match status" value="1"/>
</dbReference>
<evidence type="ECO:0000259" key="5">
    <source>
        <dbReference type="PROSITE" id="PS51371"/>
    </source>
</evidence>
<organism evidence="6">
    <name type="scientific">uncultured Sulfurovum sp</name>
    <dbReference type="NCBI Taxonomy" id="269237"/>
    <lineage>
        <taxon>Bacteria</taxon>
        <taxon>Pseudomonadati</taxon>
        <taxon>Campylobacterota</taxon>
        <taxon>Epsilonproteobacteria</taxon>
        <taxon>Campylobacterales</taxon>
        <taxon>Sulfurovaceae</taxon>
        <taxon>Sulfurovum</taxon>
        <taxon>environmental samples</taxon>
    </lineage>
</organism>
<keyword evidence="6" id="KW-0808">Transferase</keyword>
<dbReference type="GO" id="GO:0000155">
    <property type="term" value="F:phosphorelay sensor kinase activity"/>
    <property type="evidence" value="ECO:0007669"/>
    <property type="project" value="InterPro"/>
</dbReference>
<evidence type="ECO:0000256" key="1">
    <source>
        <dbReference type="ARBA" id="ARBA00000085"/>
    </source>
</evidence>
<dbReference type="SUPFAM" id="SSF47384">
    <property type="entry name" value="Homodimeric domain of signal transducing histidine kinase"/>
    <property type="match status" value="1"/>
</dbReference>
<dbReference type="EC" id="2.7.13.3" evidence="2"/>
<dbReference type="PRINTS" id="PR00344">
    <property type="entry name" value="BCTRLSENSOR"/>
</dbReference>
<dbReference type="SMART" id="SM00116">
    <property type="entry name" value="CBS"/>
    <property type="match status" value="2"/>
</dbReference>
<dbReference type="PROSITE" id="PS51371">
    <property type="entry name" value="CBS"/>
    <property type="match status" value="2"/>
</dbReference>
<dbReference type="InterPro" id="IPR005467">
    <property type="entry name" value="His_kinase_dom"/>
</dbReference>
<dbReference type="SUPFAM" id="SSF55874">
    <property type="entry name" value="ATPase domain of HSP90 chaperone/DNA topoisomerase II/histidine kinase"/>
    <property type="match status" value="1"/>
</dbReference>
<feature type="domain" description="Histidine kinase" evidence="4">
    <location>
        <begin position="163"/>
        <end position="378"/>
    </location>
</feature>
<dbReference type="AlphaFoldDB" id="A0A6S6TDH8"/>
<dbReference type="Pfam" id="PF00571">
    <property type="entry name" value="CBS"/>
    <property type="match status" value="2"/>
</dbReference>
<name>A0A6S6TDH8_9BACT</name>
<keyword evidence="6" id="KW-0418">Kinase</keyword>
<dbReference type="EMBL" id="CACVAP010000086">
    <property type="protein sequence ID" value="CAA6817404.1"/>
    <property type="molecule type" value="Genomic_DNA"/>
</dbReference>
<dbReference type="InterPro" id="IPR003594">
    <property type="entry name" value="HATPase_dom"/>
</dbReference>
<dbReference type="SUPFAM" id="SSF54631">
    <property type="entry name" value="CBS-domain pair"/>
    <property type="match status" value="1"/>
</dbReference>
<dbReference type="InterPro" id="IPR004358">
    <property type="entry name" value="Sig_transdc_His_kin-like_C"/>
</dbReference>
<accession>A0A6S6TDH8</accession>
<evidence type="ECO:0000313" key="6">
    <source>
        <dbReference type="EMBL" id="CAA6817404.1"/>
    </source>
</evidence>
<dbReference type="InterPro" id="IPR000644">
    <property type="entry name" value="CBS_dom"/>
</dbReference>
<dbReference type="Gene3D" id="1.10.287.130">
    <property type="match status" value="1"/>
</dbReference>
<dbReference type="InterPro" id="IPR036097">
    <property type="entry name" value="HisK_dim/P_sf"/>
</dbReference>
<evidence type="ECO:0000259" key="4">
    <source>
        <dbReference type="PROSITE" id="PS50109"/>
    </source>
</evidence>
<sequence>MTKLQEIAEYEDFFIDYHASLPEAITKMNKNANGSVVLLNENFPVAMLTQSDIINALGEKADLSLSIYHYATQVLISVEETRPIEFAIKLFSEHNIRRIVLLDEKKEFAGVVLQERLFDFMGEDISKVEVQQEVDKQLEKRLENEYLLMQQSKLATMGEMIGHIAHQWRQPLAQLGGIFMNLDAAYAHKDLTPEYLEKRINKGNELIKYMSQTIDDFRHFFEPNETEQAFNVEDYIQSAVHIIEASLTYSHIELKVISPKEPLFVQGYASEFSQVILNLLDNAKDILIEREIKQPKIVIETLLINNKVVITVQDNAGGIDEKIIGQIFDIYFSTKRAKGGSGLGLYMSKLIIERKSMGTLDVSNTNEGASFSISLNLD</sequence>
<dbReference type="Gene3D" id="3.10.580.10">
    <property type="entry name" value="CBS-domain"/>
    <property type="match status" value="1"/>
</dbReference>
<feature type="domain" description="CBS" evidence="5">
    <location>
        <begin position="1"/>
        <end position="63"/>
    </location>
</feature>
<gene>
    <name evidence="6" type="ORF">HELGO_WM1335</name>
</gene>
<dbReference type="PANTHER" id="PTHR43065:SF42">
    <property type="entry name" value="TWO-COMPONENT SENSOR PPRA"/>
    <property type="match status" value="1"/>
</dbReference>
<dbReference type="PROSITE" id="PS50109">
    <property type="entry name" value="HIS_KIN"/>
    <property type="match status" value="1"/>
</dbReference>
<feature type="domain" description="CBS" evidence="5">
    <location>
        <begin position="71"/>
        <end position="128"/>
    </location>
</feature>
<comment type="catalytic activity">
    <reaction evidence="1">
        <text>ATP + protein L-histidine = ADP + protein N-phospho-L-histidine.</text>
        <dbReference type="EC" id="2.7.13.3"/>
    </reaction>
</comment>
<dbReference type="Gene3D" id="3.30.565.10">
    <property type="entry name" value="Histidine kinase-like ATPase, C-terminal domain"/>
    <property type="match status" value="1"/>
</dbReference>
<dbReference type="SMART" id="SM00387">
    <property type="entry name" value="HATPase_c"/>
    <property type="match status" value="1"/>
</dbReference>
<dbReference type="InterPro" id="IPR046342">
    <property type="entry name" value="CBS_dom_sf"/>
</dbReference>
<proteinExistence type="predicted"/>
<evidence type="ECO:0000256" key="2">
    <source>
        <dbReference type="ARBA" id="ARBA00012438"/>
    </source>
</evidence>
<evidence type="ECO:0000256" key="3">
    <source>
        <dbReference type="PROSITE-ProRule" id="PRU00703"/>
    </source>
</evidence>